<dbReference type="PANTHER" id="PTHR30461:SF23">
    <property type="entry name" value="DNA RECOMBINASE-RELATED"/>
    <property type="match status" value="1"/>
</dbReference>
<dbReference type="SUPFAM" id="SSF53041">
    <property type="entry name" value="Resolvase-like"/>
    <property type="match status" value="1"/>
</dbReference>
<evidence type="ECO:0000259" key="2">
    <source>
        <dbReference type="PROSITE" id="PS51736"/>
    </source>
</evidence>
<feature type="domain" description="Recombinase" evidence="3">
    <location>
        <begin position="147"/>
        <end position="269"/>
    </location>
</feature>
<gene>
    <name evidence="4" type="ORF">NWE73_17885</name>
</gene>
<dbReference type="Pfam" id="PF13408">
    <property type="entry name" value="Zn_ribbon_recom"/>
    <property type="match status" value="1"/>
</dbReference>
<accession>A0ABT6DN14</accession>
<evidence type="ECO:0000313" key="5">
    <source>
        <dbReference type="Proteomes" id="UP001152321"/>
    </source>
</evidence>
<feature type="coiled-coil region" evidence="1">
    <location>
        <begin position="407"/>
        <end position="434"/>
    </location>
</feature>
<dbReference type="CDD" id="cd00338">
    <property type="entry name" value="Ser_Recombinase"/>
    <property type="match status" value="1"/>
</dbReference>
<dbReference type="InterPro" id="IPR036162">
    <property type="entry name" value="Resolvase-like_N_sf"/>
</dbReference>
<dbReference type="InterPro" id="IPR006119">
    <property type="entry name" value="Resolv_N"/>
</dbReference>
<dbReference type="PROSITE" id="PS51737">
    <property type="entry name" value="RECOMBINASE_DNA_BIND"/>
    <property type="match status" value="1"/>
</dbReference>
<dbReference type="RefSeq" id="WP_277579732.1">
    <property type="nucleotide sequence ID" value="NZ_JANRMI010000007.1"/>
</dbReference>
<dbReference type="InterPro" id="IPR025827">
    <property type="entry name" value="Zn_ribbon_recom_dom"/>
</dbReference>
<keyword evidence="1" id="KW-0175">Coiled coil</keyword>
<dbReference type="SMART" id="SM00857">
    <property type="entry name" value="Resolvase"/>
    <property type="match status" value="1"/>
</dbReference>
<dbReference type="Proteomes" id="UP001152321">
    <property type="component" value="Unassembled WGS sequence"/>
</dbReference>
<protein>
    <submittedName>
        <fullName evidence="4">Recombinase family protein</fullName>
    </submittedName>
</protein>
<evidence type="ECO:0000259" key="3">
    <source>
        <dbReference type="PROSITE" id="PS51737"/>
    </source>
</evidence>
<dbReference type="InterPro" id="IPR038109">
    <property type="entry name" value="DNA_bind_recomb_sf"/>
</dbReference>
<comment type="caution">
    <text evidence="4">The sequence shown here is derived from an EMBL/GenBank/DDBJ whole genome shotgun (WGS) entry which is preliminary data.</text>
</comment>
<name>A0ABT6DN14_9BACT</name>
<dbReference type="PANTHER" id="PTHR30461">
    <property type="entry name" value="DNA-INVERTASE FROM LAMBDOID PROPHAGE"/>
    <property type="match status" value="1"/>
</dbReference>
<evidence type="ECO:0000313" key="4">
    <source>
        <dbReference type="EMBL" id="MDG0818257.1"/>
    </source>
</evidence>
<sequence>MAHLSRKKTRLIEYIEFQNKREANWGTLVDIYCDEGKSAKNMKGRPEFLRLLNDIKLGKIDLIIATELSRLNRNIKDFCEVWDLLKKHKASFVTLREQFDTTTASGEMMVFNLINYAQYERMQTSERIAANWLSRSKRGLFNGGTIPLGYDRNPKNKGELVVNQDEASAVQKIFATFLEKETLRKTQVALIEQGIFNKKFTNKHGIERGGKIFTVDTLQSLLTNKTYLGLKEVKHKDGAIETIKAVWPAIISEESFNKVQERLSKNKNRYKPETWKKYPFPLTKLVQCGECGKSLGGKSGTGRTEKHFYYGHPQLKNPLAKDHAHQCQVKNVRAPRLEEIVIKSLKALLSDSSLIAKWIEIYQSKTTSDLPELHAQTKKLDQEILTTSKRISNLVQRIADLPAEVPAEAFYEQIKQMTQKLNDLKLAKETLKTKELDLRAQEIDQKGFTAKIQQVLANLQQAPKELQRPVLTNLVKFIEIHPTKIKMGLYAPVKEEPLKATGTEGTPSTATVAADFGHKKSRLESQLLYLNSSTRVGSSTVGNGAPGRT</sequence>
<dbReference type="InterPro" id="IPR050639">
    <property type="entry name" value="SSR_resolvase"/>
</dbReference>
<reference evidence="4" key="1">
    <citation type="submission" date="2022-08" db="EMBL/GenBank/DDBJ databases">
        <title>Novel Bdellovibrio Species Isolated from Svalbard: Designation Bdellovibrio svalbardensis.</title>
        <authorList>
            <person name="Mitchell R.J."/>
            <person name="Choi S.Y."/>
        </authorList>
    </citation>
    <scope>NUCLEOTIDE SEQUENCE</scope>
    <source>
        <strain evidence="4">PAP01</strain>
    </source>
</reference>
<dbReference type="Gene3D" id="3.40.50.1390">
    <property type="entry name" value="Resolvase, N-terminal catalytic domain"/>
    <property type="match status" value="1"/>
</dbReference>
<dbReference type="PROSITE" id="PS51736">
    <property type="entry name" value="RECOMBINASES_3"/>
    <property type="match status" value="1"/>
</dbReference>
<dbReference type="Pfam" id="PF07508">
    <property type="entry name" value="Recombinase"/>
    <property type="match status" value="1"/>
</dbReference>
<proteinExistence type="predicted"/>
<dbReference type="Pfam" id="PF00239">
    <property type="entry name" value="Resolvase"/>
    <property type="match status" value="1"/>
</dbReference>
<dbReference type="Gene3D" id="3.90.1750.20">
    <property type="entry name" value="Putative Large Serine Recombinase, Chain B, Domain 2"/>
    <property type="match status" value="1"/>
</dbReference>
<keyword evidence="5" id="KW-1185">Reference proteome</keyword>
<evidence type="ECO:0000256" key="1">
    <source>
        <dbReference type="SAM" id="Coils"/>
    </source>
</evidence>
<dbReference type="InterPro" id="IPR011109">
    <property type="entry name" value="DNA_bind_recombinase_dom"/>
</dbReference>
<dbReference type="EMBL" id="JANRMI010000007">
    <property type="protein sequence ID" value="MDG0818257.1"/>
    <property type="molecule type" value="Genomic_DNA"/>
</dbReference>
<feature type="domain" description="Resolvase/invertase-type recombinase catalytic" evidence="2">
    <location>
        <begin position="1"/>
        <end position="139"/>
    </location>
</feature>
<organism evidence="4 5">
    <name type="scientific">Bdellovibrio svalbardensis</name>
    <dbReference type="NCBI Taxonomy" id="2972972"/>
    <lineage>
        <taxon>Bacteria</taxon>
        <taxon>Pseudomonadati</taxon>
        <taxon>Bdellovibrionota</taxon>
        <taxon>Bdellovibrionia</taxon>
        <taxon>Bdellovibrionales</taxon>
        <taxon>Pseudobdellovibrionaceae</taxon>
        <taxon>Bdellovibrio</taxon>
    </lineage>
</organism>